<gene>
    <name evidence="1" type="ORF">DPMN_048048</name>
</gene>
<organism evidence="1 2">
    <name type="scientific">Dreissena polymorpha</name>
    <name type="common">Zebra mussel</name>
    <name type="synonym">Mytilus polymorpha</name>
    <dbReference type="NCBI Taxonomy" id="45954"/>
    <lineage>
        <taxon>Eukaryota</taxon>
        <taxon>Metazoa</taxon>
        <taxon>Spiralia</taxon>
        <taxon>Lophotrochozoa</taxon>
        <taxon>Mollusca</taxon>
        <taxon>Bivalvia</taxon>
        <taxon>Autobranchia</taxon>
        <taxon>Heteroconchia</taxon>
        <taxon>Euheterodonta</taxon>
        <taxon>Imparidentia</taxon>
        <taxon>Neoheterodontei</taxon>
        <taxon>Myida</taxon>
        <taxon>Dreissenoidea</taxon>
        <taxon>Dreissenidae</taxon>
        <taxon>Dreissena</taxon>
    </lineage>
</organism>
<evidence type="ECO:0000313" key="1">
    <source>
        <dbReference type="EMBL" id="KAH3741325.1"/>
    </source>
</evidence>
<reference evidence="1" key="2">
    <citation type="submission" date="2020-11" db="EMBL/GenBank/DDBJ databases">
        <authorList>
            <person name="McCartney M.A."/>
            <person name="Auch B."/>
            <person name="Kono T."/>
            <person name="Mallez S."/>
            <person name="Becker A."/>
            <person name="Gohl D.M."/>
            <person name="Silverstein K.A.T."/>
            <person name="Koren S."/>
            <person name="Bechman K.B."/>
            <person name="Herman A."/>
            <person name="Abrahante J.E."/>
            <person name="Garbe J."/>
        </authorList>
    </citation>
    <scope>NUCLEOTIDE SEQUENCE</scope>
    <source>
        <strain evidence="1">Duluth1</strain>
        <tissue evidence="1">Whole animal</tissue>
    </source>
</reference>
<name>A0A9D4HZR0_DREPO</name>
<sequence length="110" mass="12590">MGNAAFSSIRQARTAIYVVSARVYTVLQLQVLSSRLFEKVLSRFEEGLRSTDELFKCISRREVVGTRASFLPFRVQCPFPEACECSVVTMREWWGFLRLPHPSPTTQINS</sequence>
<keyword evidence="2" id="KW-1185">Reference proteome</keyword>
<reference evidence="1" key="1">
    <citation type="journal article" date="2019" name="bioRxiv">
        <title>The Genome of the Zebra Mussel, Dreissena polymorpha: A Resource for Invasive Species Research.</title>
        <authorList>
            <person name="McCartney M.A."/>
            <person name="Auch B."/>
            <person name="Kono T."/>
            <person name="Mallez S."/>
            <person name="Zhang Y."/>
            <person name="Obille A."/>
            <person name="Becker A."/>
            <person name="Abrahante J.E."/>
            <person name="Garbe J."/>
            <person name="Badalamenti J.P."/>
            <person name="Herman A."/>
            <person name="Mangelson H."/>
            <person name="Liachko I."/>
            <person name="Sullivan S."/>
            <person name="Sone E.D."/>
            <person name="Koren S."/>
            <person name="Silverstein K.A.T."/>
            <person name="Beckman K.B."/>
            <person name="Gohl D.M."/>
        </authorList>
    </citation>
    <scope>NUCLEOTIDE SEQUENCE</scope>
    <source>
        <strain evidence="1">Duluth1</strain>
        <tissue evidence="1">Whole animal</tissue>
    </source>
</reference>
<dbReference type="AlphaFoldDB" id="A0A9D4HZR0"/>
<protein>
    <submittedName>
        <fullName evidence="1">Uncharacterized protein</fullName>
    </submittedName>
</protein>
<dbReference type="EMBL" id="JAIWYP010000011">
    <property type="protein sequence ID" value="KAH3741325.1"/>
    <property type="molecule type" value="Genomic_DNA"/>
</dbReference>
<evidence type="ECO:0000313" key="2">
    <source>
        <dbReference type="Proteomes" id="UP000828390"/>
    </source>
</evidence>
<proteinExistence type="predicted"/>
<dbReference type="Proteomes" id="UP000828390">
    <property type="component" value="Unassembled WGS sequence"/>
</dbReference>
<comment type="caution">
    <text evidence="1">The sequence shown here is derived from an EMBL/GenBank/DDBJ whole genome shotgun (WGS) entry which is preliminary data.</text>
</comment>
<accession>A0A9D4HZR0</accession>